<protein>
    <submittedName>
        <fullName evidence="4">Molybdenum cofactor synthesis domain protein</fullName>
    </submittedName>
</protein>
<dbReference type="NCBIfam" id="TIGR00177">
    <property type="entry name" value="molyb_syn"/>
    <property type="match status" value="1"/>
</dbReference>
<evidence type="ECO:0000313" key="4">
    <source>
        <dbReference type="EMBL" id="ACL70207.1"/>
    </source>
</evidence>
<proteinExistence type="predicted"/>
<dbReference type="AlphaFoldDB" id="B8CY38"/>
<sequence length="154" mass="16900">MIKVAILSIAGGDSEEEDQTKPIIKEFVDKIGGKEVCYKRVPESFGKIREALFNISERGMADLILTSGGTGFARKDVTPEATMAVIEREVPGITELMRWELMKRCPEACLTRARAGIRKSTLIVNLPGKPGEIKDSLESICTVLIHGLAELKKV</sequence>
<keyword evidence="2" id="KW-0501">Molybdenum cofactor biosynthesis</keyword>
<evidence type="ECO:0000256" key="2">
    <source>
        <dbReference type="ARBA" id="ARBA00023150"/>
    </source>
</evidence>
<gene>
    <name evidence="4" type="ordered locus">Hore_14580</name>
</gene>
<organism evidence="4 5">
    <name type="scientific">Halothermothrix orenii (strain H 168 / OCM 544 / DSM 9562)</name>
    <dbReference type="NCBI Taxonomy" id="373903"/>
    <lineage>
        <taxon>Bacteria</taxon>
        <taxon>Bacillati</taxon>
        <taxon>Bacillota</taxon>
        <taxon>Clostridia</taxon>
        <taxon>Halanaerobiales</taxon>
        <taxon>Halothermotrichaceae</taxon>
        <taxon>Halothermothrix</taxon>
    </lineage>
</organism>
<dbReference type="Pfam" id="PF00994">
    <property type="entry name" value="MoCF_biosynth"/>
    <property type="match status" value="1"/>
</dbReference>
<dbReference type="EMBL" id="CP001098">
    <property type="protein sequence ID" value="ACL70207.1"/>
    <property type="molecule type" value="Genomic_DNA"/>
</dbReference>
<dbReference type="InterPro" id="IPR036425">
    <property type="entry name" value="MoaB/Mog-like_dom_sf"/>
</dbReference>
<feature type="domain" description="MoaB/Mog" evidence="3">
    <location>
        <begin position="5"/>
        <end position="147"/>
    </location>
</feature>
<dbReference type="OrthoDB" id="9784492at2"/>
<dbReference type="InterPro" id="IPR001453">
    <property type="entry name" value="MoaB/Mog_dom"/>
</dbReference>
<dbReference type="PANTHER" id="PTHR43764">
    <property type="entry name" value="MOLYBDENUM COFACTOR BIOSYNTHESIS"/>
    <property type="match status" value="1"/>
</dbReference>
<dbReference type="GO" id="GO:0006777">
    <property type="term" value="P:Mo-molybdopterin cofactor biosynthetic process"/>
    <property type="evidence" value="ECO:0007669"/>
    <property type="project" value="UniProtKB-KW"/>
</dbReference>
<dbReference type="SMART" id="SM00852">
    <property type="entry name" value="MoCF_biosynth"/>
    <property type="match status" value="1"/>
</dbReference>
<dbReference type="KEGG" id="hor:Hore_14580"/>
<comment type="pathway">
    <text evidence="1">Cofactor biosynthesis; molybdopterin biosynthesis.</text>
</comment>
<dbReference type="Proteomes" id="UP000000719">
    <property type="component" value="Chromosome"/>
</dbReference>
<dbReference type="eggNOG" id="COG0521">
    <property type="taxonomic scope" value="Bacteria"/>
</dbReference>
<evidence type="ECO:0000313" key="5">
    <source>
        <dbReference type="Proteomes" id="UP000000719"/>
    </source>
</evidence>
<name>B8CY38_HALOH</name>
<dbReference type="InterPro" id="IPR051920">
    <property type="entry name" value="MPT_Adenylyltrnsfr/MoaC-Rel"/>
</dbReference>
<accession>B8CY38</accession>
<dbReference type="PANTHER" id="PTHR43764:SF1">
    <property type="entry name" value="MOLYBDOPTERIN MOLYBDOTRANSFERASE"/>
    <property type="match status" value="1"/>
</dbReference>
<dbReference type="SUPFAM" id="SSF53218">
    <property type="entry name" value="Molybdenum cofactor biosynthesis proteins"/>
    <property type="match status" value="1"/>
</dbReference>
<reference evidence="4 5" key="1">
    <citation type="journal article" date="2009" name="PLoS ONE">
        <title>Genome analysis of the anaerobic thermohalophilic bacterium Halothermothrix orenii.</title>
        <authorList>
            <person name="Mavromatis K."/>
            <person name="Ivanova N."/>
            <person name="Anderson I."/>
            <person name="Lykidis A."/>
            <person name="Hooper S.D."/>
            <person name="Sun H."/>
            <person name="Kunin V."/>
            <person name="Lapidus A."/>
            <person name="Hugenholtz P."/>
            <person name="Patel B."/>
            <person name="Kyrpides N.C."/>
        </authorList>
    </citation>
    <scope>NUCLEOTIDE SEQUENCE [LARGE SCALE GENOMIC DNA]</scope>
    <source>
        <strain evidence="5">H 168 / OCM 544 / DSM 9562</strain>
    </source>
</reference>
<dbReference type="STRING" id="373903.Hore_14580"/>
<dbReference type="RefSeq" id="WP_012636390.1">
    <property type="nucleotide sequence ID" value="NC_011899.1"/>
</dbReference>
<dbReference type="CDD" id="cd00886">
    <property type="entry name" value="MogA_MoaB"/>
    <property type="match status" value="1"/>
</dbReference>
<evidence type="ECO:0000259" key="3">
    <source>
        <dbReference type="SMART" id="SM00852"/>
    </source>
</evidence>
<keyword evidence="5" id="KW-1185">Reference proteome</keyword>
<dbReference type="HOGENOM" id="CLU_077358_1_1_9"/>
<evidence type="ECO:0000256" key="1">
    <source>
        <dbReference type="ARBA" id="ARBA00005046"/>
    </source>
</evidence>
<dbReference type="Gene3D" id="3.40.980.10">
    <property type="entry name" value="MoaB/Mog-like domain"/>
    <property type="match status" value="1"/>
</dbReference>